<keyword evidence="1" id="KW-0547">Nucleotide-binding</keyword>
<accession>A0A0F7ZZD8</accession>
<evidence type="ECO:0000256" key="1">
    <source>
        <dbReference type="ARBA" id="ARBA00022741"/>
    </source>
</evidence>
<dbReference type="InterPro" id="IPR041679">
    <property type="entry name" value="DNA2/NAM7-like_C"/>
</dbReference>
<dbReference type="SUPFAM" id="SSF52540">
    <property type="entry name" value="P-loop containing nucleoside triphosphate hydrolases"/>
    <property type="match status" value="1"/>
</dbReference>
<protein>
    <recommendedName>
        <fullName evidence="6">DNA2/NAM7 helicase-like C-terminal domain-containing protein</fullName>
    </recommendedName>
</protein>
<name>A0A0F7ZZD8_9HYPO</name>
<evidence type="ECO:0000256" key="2">
    <source>
        <dbReference type="ARBA" id="ARBA00022801"/>
    </source>
</evidence>
<dbReference type="GO" id="GO:0016787">
    <property type="term" value="F:hydrolase activity"/>
    <property type="evidence" value="ECO:0007669"/>
    <property type="project" value="UniProtKB-KW"/>
</dbReference>
<dbReference type="AlphaFoldDB" id="A0A0F7ZZD8"/>
<dbReference type="GO" id="GO:0005524">
    <property type="term" value="F:ATP binding"/>
    <property type="evidence" value="ECO:0007669"/>
    <property type="project" value="UniProtKB-KW"/>
</dbReference>
<dbReference type="GO" id="GO:0043139">
    <property type="term" value="F:5'-3' DNA helicase activity"/>
    <property type="evidence" value="ECO:0007669"/>
    <property type="project" value="TreeGrafter"/>
</dbReference>
<dbReference type="PANTHER" id="PTHR43788:SF8">
    <property type="entry name" value="DNA-BINDING PROTEIN SMUBP-2"/>
    <property type="match status" value="1"/>
</dbReference>
<sequence>MASNEASEDSTSPKTAPSSNDGPASKPTVKKTGRVAWVVPSHQLAADAEKRLTAEFSGKKNLTRVYAYELEWANMFVAENLAPQLPEDFESADEGTQDILRLLHRVQLEDYNMSPSVNPLSLSEKAKAMVLSDPVRWRLVKDAQIQFDIFGRLDEVYFILKKVVHKALQAVVDDTDMIIATPVALAQFADHFKWSPNLIMVDEAGRMTEASALIPLSKYPTAYCLFMGDIEPANPSGEAEDLEGPGGNQRGRSIMDLVASTGAVSTEMTKNYRCHGSVGNFVRDRFYKGKMEIVNEHSGMSRSIGEFFSDLSIRPGNEDIRGQLVIIEAKGSKQRAADKSYINDANVNVALQLIRQLFQTCKFPNVDDKIKSQAEKDVRVRRGSILIVVAYSAQKAEYEHRIAQLSVAEYPPGHLSVRTIDDSPGCEAEIVIVDFVRTGESPGVMGEGRELALALSRARLATFVLASSSAVPSAGPLAALWEYCRSNNAVISLGTDDNTWGDFCSRCDTAGHARNECSAVIRCTACTKTGVEANHLGRNCPRAIPASAFLDEAIPPVDNVGRSLFVSTGKVSQE</sequence>
<feature type="region of interest" description="Disordered" evidence="5">
    <location>
        <begin position="1"/>
        <end position="33"/>
    </location>
</feature>
<dbReference type="InterPro" id="IPR027417">
    <property type="entry name" value="P-loop_NTPase"/>
</dbReference>
<evidence type="ECO:0000259" key="6">
    <source>
        <dbReference type="Pfam" id="PF13087"/>
    </source>
</evidence>
<evidence type="ECO:0000256" key="4">
    <source>
        <dbReference type="ARBA" id="ARBA00022840"/>
    </source>
</evidence>
<dbReference type="Proteomes" id="UP000054481">
    <property type="component" value="Unassembled WGS sequence"/>
</dbReference>
<gene>
    <name evidence="7" type="ORF">HIM_06496</name>
</gene>
<feature type="compositionally biased region" description="Polar residues" evidence="5">
    <location>
        <begin position="1"/>
        <end position="22"/>
    </location>
</feature>
<reference evidence="7 8" key="1">
    <citation type="journal article" date="2014" name="Genome Biol. Evol.">
        <title>Comparative genomics and transcriptomics analyses reveal divergent lifestyle features of nematode endoparasitic fungus Hirsutella minnesotensis.</title>
        <authorList>
            <person name="Lai Y."/>
            <person name="Liu K."/>
            <person name="Zhang X."/>
            <person name="Zhang X."/>
            <person name="Li K."/>
            <person name="Wang N."/>
            <person name="Shu C."/>
            <person name="Wu Y."/>
            <person name="Wang C."/>
            <person name="Bushley K.E."/>
            <person name="Xiang M."/>
            <person name="Liu X."/>
        </authorList>
    </citation>
    <scope>NUCLEOTIDE SEQUENCE [LARGE SCALE GENOMIC DNA]</scope>
    <source>
        <strain evidence="7 8">3608</strain>
    </source>
</reference>
<evidence type="ECO:0000313" key="7">
    <source>
        <dbReference type="EMBL" id="KJZ74047.1"/>
    </source>
</evidence>
<feature type="domain" description="DNA2/NAM7 helicase-like C-terminal" evidence="6">
    <location>
        <begin position="252"/>
        <end position="468"/>
    </location>
</feature>
<keyword evidence="4" id="KW-0067">ATP-binding</keyword>
<proteinExistence type="predicted"/>
<dbReference type="InterPro" id="IPR050534">
    <property type="entry name" value="Coronavir_polyprotein_1ab"/>
</dbReference>
<dbReference type="Pfam" id="PF13087">
    <property type="entry name" value="AAA_12"/>
    <property type="match status" value="1"/>
</dbReference>
<organism evidence="7 8">
    <name type="scientific">Hirsutella minnesotensis 3608</name>
    <dbReference type="NCBI Taxonomy" id="1043627"/>
    <lineage>
        <taxon>Eukaryota</taxon>
        <taxon>Fungi</taxon>
        <taxon>Dikarya</taxon>
        <taxon>Ascomycota</taxon>
        <taxon>Pezizomycotina</taxon>
        <taxon>Sordariomycetes</taxon>
        <taxon>Hypocreomycetidae</taxon>
        <taxon>Hypocreales</taxon>
        <taxon>Ophiocordycipitaceae</taxon>
        <taxon>Hirsutella</taxon>
    </lineage>
</organism>
<evidence type="ECO:0000256" key="3">
    <source>
        <dbReference type="ARBA" id="ARBA00022806"/>
    </source>
</evidence>
<evidence type="ECO:0000313" key="8">
    <source>
        <dbReference type="Proteomes" id="UP000054481"/>
    </source>
</evidence>
<evidence type="ECO:0000256" key="5">
    <source>
        <dbReference type="SAM" id="MobiDB-lite"/>
    </source>
</evidence>
<dbReference type="OrthoDB" id="4870611at2759"/>
<keyword evidence="3" id="KW-0347">Helicase</keyword>
<dbReference type="EMBL" id="KQ030529">
    <property type="protein sequence ID" value="KJZ74047.1"/>
    <property type="molecule type" value="Genomic_DNA"/>
</dbReference>
<dbReference type="PANTHER" id="PTHR43788">
    <property type="entry name" value="DNA2/NAM7 HELICASE FAMILY MEMBER"/>
    <property type="match status" value="1"/>
</dbReference>
<keyword evidence="8" id="KW-1185">Reference proteome</keyword>
<keyword evidence="2" id="KW-0378">Hydrolase</keyword>
<dbReference type="Gene3D" id="3.40.50.300">
    <property type="entry name" value="P-loop containing nucleotide triphosphate hydrolases"/>
    <property type="match status" value="2"/>
</dbReference>